<dbReference type="EMBL" id="LRGB01014458">
    <property type="protein sequence ID" value="KZR99189.1"/>
    <property type="molecule type" value="Genomic_DNA"/>
</dbReference>
<sequence length="81" mass="9347">MHSERKPAIVREVEVNYLNGPSQVKPLRKLTLRMSKILSGQIVSQNHMAEARKLAIVRQTWVDYLKLACHVKKQPILLLMT</sequence>
<protein>
    <submittedName>
        <fullName evidence="1">Uncharacterized protein</fullName>
    </submittedName>
</protein>
<accession>A0A164GPD2</accession>
<keyword evidence="2" id="KW-1185">Reference proteome</keyword>
<gene>
    <name evidence="1" type="ORF">APZ42_005049</name>
</gene>
<evidence type="ECO:0000313" key="2">
    <source>
        <dbReference type="Proteomes" id="UP000076858"/>
    </source>
</evidence>
<name>A0A164GPD2_9CRUS</name>
<reference evidence="1 2" key="1">
    <citation type="submission" date="2016-03" db="EMBL/GenBank/DDBJ databases">
        <title>EvidentialGene: Evidence-directed Construction of Genes on Genomes.</title>
        <authorList>
            <person name="Gilbert D.G."/>
            <person name="Choi J.-H."/>
            <person name="Mockaitis K."/>
            <person name="Colbourne J."/>
            <person name="Pfrender M."/>
        </authorList>
    </citation>
    <scope>NUCLEOTIDE SEQUENCE [LARGE SCALE GENOMIC DNA]</scope>
    <source>
        <strain evidence="1 2">Xinb3</strain>
        <tissue evidence="1">Complete organism</tissue>
    </source>
</reference>
<organism evidence="1 2">
    <name type="scientific">Daphnia magna</name>
    <dbReference type="NCBI Taxonomy" id="35525"/>
    <lineage>
        <taxon>Eukaryota</taxon>
        <taxon>Metazoa</taxon>
        <taxon>Ecdysozoa</taxon>
        <taxon>Arthropoda</taxon>
        <taxon>Crustacea</taxon>
        <taxon>Branchiopoda</taxon>
        <taxon>Diplostraca</taxon>
        <taxon>Cladocera</taxon>
        <taxon>Anomopoda</taxon>
        <taxon>Daphniidae</taxon>
        <taxon>Daphnia</taxon>
    </lineage>
</organism>
<dbReference type="AlphaFoldDB" id="A0A164GPD2"/>
<evidence type="ECO:0000313" key="1">
    <source>
        <dbReference type="EMBL" id="KZR99189.1"/>
    </source>
</evidence>
<proteinExistence type="predicted"/>
<dbReference type="Proteomes" id="UP000076858">
    <property type="component" value="Unassembled WGS sequence"/>
</dbReference>
<comment type="caution">
    <text evidence="1">The sequence shown here is derived from an EMBL/GenBank/DDBJ whole genome shotgun (WGS) entry which is preliminary data.</text>
</comment>